<keyword evidence="3" id="KW-1185">Reference proteome</keyword>
<dbReference type="InterPro" id="IPR028944">
    <property type="entry name" value="PRTase_ComF-like"/>
</dbReference>
<feature type="signal peptide" evidence="1">
    <location>
        <begin position="1"/>
        <end position="29"/>
    </location>
</feature>
<organism evidence="2 3">
    <name type="scientific">Colletotrichum zoysiae</name>
    <dbReference type="NCBI Taxonomy" id="1216348"/>
    <lineage>
        <taxon>Eukaryota</taxon>
        <taxon>Fungi</taxon>
        <taxon>Dikarya</taxon>
        <taxon>Ascomycota</taxon>
        <taxon>Pezizomycotina</taxon>
        <taxon>Sordariomycetes</taxon>
        <taxon>Hypocreomycetidae</taxon>
        <taxon>Glomerellales</taxon>
        <taxon>Glomerellaceae</taxon>
        <taxon>Colletotrichum</taxon>
        <taxon>Colletotrichum graminicola species complex</taxon>
    </lineage>
</organism>
<evidence type="ECO:0000313" key="3">
    <source>
        <dbReference type="Proteomes" id="UP001232148"/>
    </source>
</evidence>
<protein>
    <submittedName>
        <fullName evidence="2">Uncharacterized protein</fullName>
    </submittedName>
</protein>
<dbReference type="AlphaFoldDB" id="A0AAD9H381"/>
<dbReference type="EMBL" id="MU843093">
    <property type="protein sequence ID" value="KAK2021590.1"/>
    <property type="molecule type" value="Genomic_DNA"/>
</dbReference>
<keyword evidence="1" id="KW-0732">Signal</keyword>
<dbReference type="Pfam" id="PF15610">
    <property type="entry name" value="PRTase_3"/>
    <property type="match status" value="1"/>
</dbReference>
<reference evidence="2" key="1">
    <citation type="submission" date="2021-06" db="EMBL/GenBank/DDBJ databases">
        <title>Comparative genomics, transcriptomics and evolutionary studies reveal genomic signatures of adaptation to plant cell wall in hemibiotrophic fungi.</title>
        <authorList>
            <consortium name="DOE Joint Genome Institute"/>
            <person name="Baroncelli R."/>
            <person name="Diaz J.F."/>
            <person name="Benocci T."/>
            <person name="Peng M."/>
            <person name="Battaglia E."/>
            <person name="Haridas S."/>
            <person name="Andreopoulos W."/>
            <person name="Labutti K."/>
            <person name="Pangilinan J."/>
            <person name="Floch G.L."/>
            <person name="Makela M.R."/>
            <person name="Henrissat B."/>
            <person name="Grigoriev I.V."/>
            <person name="Crouch J.A."/>
            <person name="De Vries R.P."/>
            <person name="Sukno S.A."/>
            <person name="Thon M.R."/>
        </authorList>
    </citation>
    <scope>NUCLEOTIDE SEQUENCE</scope>
    <source>
        <strain evidence="2">MAFF235873</strain>
    </source>
</reference>
<evidence type="ECO:0000256" key="1">
    <source>
        <dbReference type="SAM" id="SignalP"/>
    </source>
</evidence>
<name>A0AAD9H381_9PEZI</name>
<proteinExistence type="predicted"/>
<feature type="chain" id="PRO_5042137259" evidence="1">
    <location>
        <begin position="30"/>
        <end position="337"/>
    </location>
</feature>
<evidence type="ECO:0000313" key="2">
    <source>
        <dbReference type="EMBL" id="KAK2021590.1"/>
    </source>
</evidence>
<gene>
    <name evidence="2" type="ORF">LX32DRAFT_712281</name>
</gene>
<accession>A0AAD9H381</accession>
<comment type="caution">
    <text evidence="2">The sequence shown here is derived from an EMBL/GenBank/DDBJ whole genome shotgun (WGS) entry which is preliminary data.</text>
</comment>
<sequence>MRLLSARQSSLRRVLTCLVFAFSFAPSFALPSTPYHDQIQGLSLVPRKPVTEKDTLVLYNIEDEAKPGFDKHDYSRFKYGDLTFANQYGYEMAKLTWKRLVKPILNKDRADGKPLTRFASMVSRGSLPTAATTFETYFCQYLNRYLAQEGAYAVLSVPILKATSASQSQDYATMSDADREKLMNNEHFTFDKEAVQGMVVFNLDDIYITGGHERAIRRTFKEESDAGNHHDVYYLYIAKLVNTKIDPAIETRLNEVAVPQFSDFKAIIEGPMFVIENRFVKRMLRASRSDLEALIASLDNGKAFARKLYDAAIKNDFHMGGKAYAGNLKLIKEKAGL</sequence>
<dbReference type="Proteomes" id="UP001232148">
    <property type="component" value="Unassembled WGS sequence"/>
</dbReference>